<name>X1VIT5_9ZZZZ</name>
<comment type="caution">
    <text evidence="3">The sequence shown here is derived from an EMBL/GenBank/DDBJ whole genome shotgun (WGS) entry which is preliminary data.</text>
</comment>
<dbReference type="Gene3D" id="2.160.20.10">
    <property type="entry name" value="Single-stranded right-handed beta-helix, Pectin lyase-like"/>
    <property type="match status" value="1"/>
</dbReference>
<dbReference type="Pfam" id="PF13229">
    <property type="entry name" value="Beta_helix"/>
    <property type="match status" value="1"/>
</dbReference>
<feature type="non-terminal residue" evidence="3">
    <location>
        <position position="246"/>
    </location>
</feature>
<dbReference type="SMART" id="SM00710">
    <property type="entry name" value="PbH1"/>
    <property type="match status" value="8"/>
</dbReference>
<feature type="domain" description="Carbohydrate-binding/sugar hydrolysis" evidence="2">
    <location>
        <begin position="51"/>
        <end position="219"/>
    </location>
</feature>
<dbReference type="InterPro" id="IPR011050">
    <property type="entry name" value="Pectin_lyase_fold/virulence"/>
</dbReference>
<feature type="non-terminal residue" evidence="3">
    <location>
        <position position="1"/>
    </location>
</feature>
<accession>X1VIT5</accession>
<dbReference type="InterPro" id="IPR006633">
    <property type="entry name" value="Carb-bd_sugar_hydrolysis-dom"/>
</dbReference>
<gene>
    <name evidence="3" type="ORF">S12H4_49861</name>
</gene>
<dbReference type="InterPro" id="IPR039448">
    <property type="entry name" value="Beta_helix"/>
</dbReference>
<dbReference type="InterPro" id="IPR012334">
    <property type="entry name" value="Pectin_lyas_fold"/>
</dbReference>
<sequence length="246" mass="25596">GVVCYNMSAPTISKNVFINNSAGQGGGVYIYGDPVDPNDPSNPAVHVIPVIADNTFVNNSAIRDHNFAPPDNNYPVNDHGDGGAIVGFQGCDAIITGNLIESNHGDFYGGGIHLRQWSNGLIEDNGVINNDSMLGGGIHITYTSAPDVVNNTIEYNSAGNFGGGGIYVYYHSEPLIERNLITKNESTNGAGIAVFYASNPVIRNNLIVNNVNGAGVRVKGGSIPIIAGNTIVGNTASLTYGGGVDC</sequence>
<dbReference type="SUPFAM" id="SSF51126">
    <property type="entry name" value="Pectin lyase-like"/>
    <property type="match status" value="1"/>
</dbReference>
<dbReference type="EMBL" id="BARW01031330">
    <property type="protein sequence ID" value="GAJ15086.1"/>
    <property type="molecule type" value="Genomic_DNA"/>
</dbReference>
<evidence type="ECO:0000313" key="3">
    <source>
        <dbReference type="EMBL" id="GAJ15086.1"/>
    </source>
</evidence>
<evidence type="ECO:0000256" key="1">
    <source>
        <dbReference type="ARBA" id="ARBA00022737"/>
    </source>
</evidence>
<proteinExistence type="predicted"/>
<dbReference type="AlphaFoldDB" id="X1VIT5"/>
<reference evidence="3" key="1">
    <citation type="journal article" date="2014" name="Front. Microbiol.">
        <title>High frequency of phylogenetically diverse reductive dehalogenase-homologous genes in deep subseafloor sedimentary metagenomes.</title>
        <authorList>
            <person name="Kawai M."/>
            <person name="Futagami T."/>
            <person name="Toyoda A."/>
            <person name="Takaki Y."/>
            <person name="Nishi S."/>
            <person name="Hori S."/>
            <person name="Arai W."/>
            <person name="Tsubouchi T."/>
            <person name="Morono Y."/>
            <person name="Uchiyama I."/>
            <person name="Ito T."/>
            <person name="Fujiyama A."/>
            <person name="Inagaki F."/>
            <person name="Takami H."/>
        </authorList>
    </citation>
    <scope>NUCLEOTIDE SEQUENCE</scope>
    <source>
        <strain evidence="3">Expedition CK06-06</strain>
    </source>
</reference>
<organism evidence="3">
    <name type="scientific">marine sediment metagenome</name>
    <dbReference type="NCBI Taxonomy" id="412755"/>
    <lineage>
        <taxon>unclassified sequences</taxon>
        <taxon>metagenomes</taxon>
        <taxon>ecological metagenomes</taxon>
    </lineage>
</organism>
<dbReference type="InterPro" id="IPR006626">
    <property type="entry name" value="PbH1"/>
</dbReference>
<protein>
    <recommendedName>
        <fullName evidence="2">Carbohydrate-binding/sugar hydrolysis domain-containing protein</fullName>
    </recommendedName>
</protein>
<keyword evidence="1" id="KW-0677">Repeat</keyword>
<dbReference type="InterPro" id="IPR022441">
    <property type="entry name" value="Para_beta_helix_rpt-2"/>
</dbReference>
<dbReference type="NCBIfam" id="TIGR03804">
    <property type="entry name" value="para_beta_helix"/>
    <property type="match status" value="2"/>
</dbReference>
<evidence type="ECO:0000259" key="2">
    <source>
        <dbReference type="SMART" id="SM00722"/>
    </source>
</evidence>
<dbReference type="SMART" id="SM00722">
    <property type="entry name" value="CASH"/>
    <property type="match status" value="1"/>
</dbReference>